<reference evidence="1 2" key="1">
    <citation type="journal article" date="2022" name="Plant J.">
        <title>Chromosome-level genome of Camellia lanceoleosa provides a valuable resource for understanding genome evolution and self-incompatibility.</title>
        <authorList>
            <person name="Gong W."/>
            <person name="Xiao S."/>
            <person name="Wang L."/>
            <person name="Liao Z."/>
            <person name="Chang Y."/>
            <person name="Mo W."/>
            <person name="Hu G."/>
            <person name="Li W."/>
            <person name="Zhao G."/>
            <person name="Zhu H."/>
            <person name="Hu X."/>
            <person name="Ji K."/>
            <person name="Xiang X."/>
            <person name="Song Q."/>
            <person name="Yuan D."/>
            <person name="Jin S."/>
            <person name="Zhang L."/>
        </authorList>
    </citation>
    <scope>NUCLEOTIDE SEQUENCE [LARGE SCALE GENOMIC DNA]</scope>
    <source>
        <strain evidence="1">SQ_2022a</strain>
    </source>
</reference>
<organism evidence="1 2">
    <name type="scientific">Camellia lanceoleosa</name>
    <dbReference type="NCBI Taxonomy" id="1840588"/>
    <lineage>
        <taxon>Eukaryota</taxon>
        <taxon>Viridiplantae</taxon>
        <taxon>Streptophyta</taxon>
        <taxon>Embryophyta</taxon>
        <taxon>Tracheophyta</taxon>
        <taxon>Spermatophyta</taxon>
        <taxon>Magnoliopsida</taxon>
        <taxon>eudicotyledons</taxon>
        <taxon>Gunneridae</taxon>
        <taxon>Pentapetalae</taxon>
        <taxon>asterids</taxon>
        <taxon>Ericales</taxon>
        <taxon>Theaceae</taxon>
        <taxon>Camellia</taxon>
    </lineage>
</organism>
<protein>
    <submittedName>
        <fullName evidence="1">Peroxidase 41</fullName>
    </submittedName>
</protein>
<name>A0ACC0HX52_9ERIC</name>
<keyword evidence="1" id="KW-0575">Peroxidase</keyword>
<evidence type="ECO:0000313" key="1">
    <source>
        <dbReference type="EMBL" id="KAI8018104.1"/>
    </source>
</evidence>
<sequence>MAFPLLLFIVFSSLSSISYSKSLLTDDYYSKTCPLFHKIMEETVSSKQITNPTTAAGILRVFFHDCMVEGCDASILIASNQFNKTELDSDINESLPGDAFDLITHAKNALELACPNVVSCSDILAIATRDLIKIVGGPFFQIPLGRKDGLVSKASHVEENLARANTSIDEIIRRFETKGFTVEEMVALMGGGHTIGFSHCKEFGNRIFNFSKTLDVDPSMNPKFAERLRNICENYHTMPRMAAFNDPITPGVFDNMYFQNLLRGLGLLESDQVLVRDTRTRPIVEHYAKNQTAFFVTFAKAMEKTSVYGVKTGQDGEVRVRCDKFNSVRP</sequence>
<dbReference type="EMBL" id="CM045759">
    <property type="protein sequence ID" value="KAI8018104.1"/>
    <property type="molecule type" value="Genomic_DNA"/>
</dbReference>
<evidence type="ECO:0000313" key="2">
    <source>
        <dbReference type="Proteomes" id="UP001060215"/>
    </source>
</evidence>
<accession>A0ACC0HX52</accession>
<comment type="caution">
    <text evidence="1">The sequence shown here is derived from an EMBL/GenBank/DDBJ whole genome shotgun (WGS) entry which is preliminary data.</text>
</comment>
<gene>
    <name evidence="1" type="ORF">LOK49_LG04G02018</name>
</gene>
<proteinExistence type="predicted"/>
<keyword evidence="2" id="KW-1185">Reference proteome</keyword>
<keyword evidence="1" id="KW-0560">Oxidoreductase</keyword>
<dbReference type="Proteomes" id="UP001060215">
    <property type="component" value="Chromosome 2"/>
</dbReference>